<organism evidence="3">
    <name type="scientific">Haemonchus placei</name>
    <name type="common">Barber's pole worm</name>
    <dbReference type="NCBI Taxonomy" id="6290"/>
    <lineage>
        <taxon>Eukaryota</taxon>
        <taxon>Metazoa</taxon>
        <taxon>Ecdysozoa</taxon>
        <taxon>Nematoda</taxon>
        <taxon>Chromadorea</taxon>
        <taxon>Rhabditida</taxon>
        <taxon>Rhabditina</taxon>
        <taxon>Rhabditomorpha</taxon>
        <taxon>Strongyloidea</taxon>
        <taxon>Trichostrongylidae</taxon>
        <taxon>Haemonchus</taxon>
    </lineage>
</organism>
<dbReference type="AlphaFoldDB" id="A0A158QK90"/>
<evidence type="ECO:0000313" key="3">
    <source>
        <dbReference type="WBParaSite" id="HPLM_0000416301-mRNA-1"/>
    </source>
</evidence>
<reference evidence="3" key="1">
    <citation type="submission" date="2016-04" db="UniProtKB">
        <authorList>
            <consortium name="WormBaseParasite"/>
        </authorList>
    </citation>
    <scope>IDENTIFICATION</scope>
</reference>
<keyword evidence="2" id="KW-1185">Reference proteome</keyword>
<gene>
    <name evidence="1" type="ORF">HPLM_LOCUS4155</name>
</gene>
<dbReference type="WBParaSite" id="HPLM_0000416301-mRNA-1">
    <property type="protein sequence ID" value="HPLM_0000416301-mRNA-1"/>
    <property type="gene ID" value="HPLM_0000416301"/>
</dbReference>
<dbReference type="EMBL" id="UZAF01016179">
    <property type="protein sequence ID" value="VDO22551.1"/>
    <property type="molecule type" value="Genomic_DNA"/>
</dbReference>
<protein>
    <submittedName>
        <fullName evidence="3">Secreted protein</fullName>
    </submittedName>
</protein>
<dbReference type="Proteomes" id="UP000268014">
    <property type="component" value="Unassembled WGS sequence"/>
</dbReference>
<evidence type="ECO:0000313" key="2">
    <source>
        <dbReference type="Proteomes" id="UP000268014"/>
    </source>
</evidence>
<proteinExistence type="predicted"/>
<reference evidence="1 2" key="2">
    <citation type="submission" date="2018-11" db="EMBL/GenBank/DDBJ databases">
        <authorList>
            <consortium name="Pathogen Informatics"/>
        </authorList>
    </citation>
    <scope>NUCLEOTIDE SEQUENCE [LARGE SCALE GENOMIC DNA]</scope>
    <source>
        <strain evidence="1 2">MHpl1</strain>
    </source>
</reference>
<evidence type="ECO:0000313" key="1">
    <source>
        <dbReference type="EMBL" id="VDO22551.1"/>
    </source>
</evidence>
<accession>A0A158QK90</accession>
<sequence>MVVYVGVISNRFRCCVSISQLSCIVVVFPKSLLAVHRASANVRRPVTIVLENPSSCWAKSIWNGRVCFLGNRSRRRGMVVRSRNCSFLVLIWCSPEREVLFKTVSVRFTRAIGVSTERVFRLS</sequence>
<name>A0A158QK90_HAEPC</name>